<evidence type="ECO:0008006" key="7">
    <source>
        <dbReference type="Google" id="ProtNLM"/>
    </source>
</evidence>
<name>X1F429_9ZZZZ</name>
<organism evidence="6">
    <name type="scientific">marine sediment metagenome</name>
    <dbReference type="NCBI Taxonomy" id="412755"/>
    <lineage>
        <taxon>unclassified sequences</taxon>
        <taxon>metagenomes</taxon>
        <taxon>ecological metagenomes</taxon>
    </lineage>
</organism>
<evidence type="ECO:0000313" key="6">
    <source>
        <dbReference type="EMBL" id="GAH24129.1"/>
    </source>
</evidence>
<dbReference type="SUPFAM" id="SSF52540">
    <property type="entry name" value="P-loop containing nucleoside triphosphate hydrolases"/>
    <property type="match status" value="1"/>
</dbReference>
<comment type="caution">
    <text evidence="6">The sequence shown here is derived from an EMBL/GenBank/DDBJ whole genome shotgun (WGS) entry which is preliminary data.</text>
</comment>
<dbReference type="Gene3D" id="3.40.50.300">
    <property type="entry name" value="P-loop containing nucleotide triphosphate hydrolases"/>
    <property type="match status" value="1"/>
</dbReference>
<keyword evidence="1" id="KW-0547">Nucleotide-binding</keyword>
<dbReference type="EMBL" id="BARU01003473">
    <property type="protein sequence ID" value="GAH24129.1"/>
    <property type="molecule type" value="Genomic_DNA"/>
</dbReference>
<feature type="domain" description="Clp ATPase C-terminal" evidence="5">
    <location>
        <begin position="183"/>
        <end position="272"/>
    </location>
</feature>
<dbReference type="CDD" id="cd19499">
    <property type="entry name" value="RecA-like_ClpB_Hsp104-like"/>
    <property type="match status" value="1"/>
</dbReference>
<dbReference type="GO" id="GO:0005524">
    <property type="term" value="F:ATP binding"/>
    <property type="evidence" value="ECO:0007669"/>
    <property type="project" value="UniProtKB-KW"/>
</dbReference>
<evidence type="ECO:0000256" key="2">
    <source>
        <dbReference type="ARBA" id="ARBA00022840"/>
    </source>
</evidence>
<dbReference type="GO" id="GO:0034605">
    <property type="term" value="P:cellular response to heat"/>
    <property type="evidence" value="ECO:0007669"/>
    <property type="project" value="TreeGrafter"/>
</dbReference>
<dbReference type="PANTHER" id="PTHR11638:SF18">
    <property type="entry name" value="HEAT SHOCK PROTEIN 104"/>
    <property type="match status" value="1"/>
</dbReference>
<evidence type="ECO:0000259" key="5">
    <source>
        <dbReference type="SMART" id="SM01086"/>
    </source>
</evidence>
<proteinExistence type="predicted"/>
<feature type="domain" description="AAA+ ATPase" evidence="4">
    <location>
        <begin position="5"/>
        <end position="145"/>
    </location>
</feature>
<dbReference type="PANTHER" id="PTHR11638">
    <property type="entry name" value="ATP-DEPENDENT CLP PROTEASE"/>
    <property type="match status" value="1"/>
</dbReference>
<dbReference type="InterPro" id="IPR050130">
    <property type="entry name" value="ClpA_ClpB"/>
</dbReference>
<dbReference type="Gene3D" id="1.10.8.60">
    <property type="match status" value="1"/>
</dbReference>
<dbReference type="SMART" id="SM00382">
    <property type="entry name" value="AAA"/>
    <property type="match status" value="1"/>
</dbReference>
<dbReference type="InterPro" id="IPR019489">
    <property type="entry name" value="Clp_ATPase_C"/>
</dbReference>
<evidence type="ECO:0000259" key="4">
    <source>
        <dbReference type="SMART" id="SM00382"/>
    </source>
</evidence>
<gene>
    <name evidence="6" type="ORF">S03H2_07503</name>
</gene>
<dbReference type="SMART" id="SM01086">
    <property type="entry name" value="ClpB_D2-small"/>
    <property type="match status" value="1"/>
</dbReference>
<protein>
    <recommendedName>
        <fullName evidence="7">AAA+ ATPase domain-containing protein</fullName>
    </recommendedName>
</protein>
<dbReference type="GO" id="GO:0005737">
    <property type="term" value="C:cytoplasm"/>
    <property type="evidence" value="ECO:0007669"/>
    <property type="project" value="TreeGrafter"/>
</dbReference>
<reference evidence="6" key="1">
    <citation type="journal article" date="2014" name="Front. Microbiol.">
        <title>High frequency of phylogenetically diverse reductive dehalogenase-homologous genes in deep subseafloor sedimentary metagenomes.</title>
        <authorList>
            <person name="Kawai M."/>
            <person name="Futagami T."/>
            <person name="Toyoda A."/>
            <person name="Takaki Y."/>
            <person name="Nishi S."/>
            <person name="Hori S."/>
            <person name="Arai W."/>
            <person name="Tsubouchi T."/>
            <person name="Morono Y."/>
            <person name="Uchiyama I."/>
            <person name="Ito T."/>
            <person name="Fujiyama A."/>
            <person name="Inagaki F."/>
            <person name="Takami H."/>
        </authorList>
    </citation>
    <scope>NUCLEOTIDE SEQUENCE</scope>
    <source>
        <strain evidence="6">Expedition CK06-06</strain>
    </source>
</reference>
<evidence type="ECO:0000256" key="1">
    <source>
        <dbReference type="ARBA" id="ARBA00022741"/>
    </source>
</evidence>
<dbReference type="InterPro" id="IPR003593">
    <property type="entry name" value="AAA+_ATPase"/>
</dbReference>
<feature type="non-terminal residue" evidence="6">
    <location>
        <position position="1"/>
    </location>
</feature>
<keyword evidence="3" id="KW-0143">Chaperone</keyword>
<dbReference type="Pfam" id="PF10431">
    <property type="entry name" value="ClpB_D2-small"/>
    <property type="match status" value="1"/>
</dbReference>
<accession>X1F429</accession>
<dbReference type="FunFam" id="3.40.50.300:FF:000025">
    <property type="entry name" value="ATP-dependent Clp protease subunit"/>
    <property type="match status" value="1"/>
</dbReference>
<dbReference type="AlphaFoldDB" id="X1F429"/>
<dbReference type="InterPro" id="IPR001270">
    <property type="entry name" value="ClpA/B"/>
</dbReference>
<dbReference type="InterPro" id="IPR027417">
    <property type="entry name" value="P-loop_NTPase"/>
</dbReference>
<keyword evidence="2" id="KW-0067">ATP-binding</keyword>
<dbReference type="InterPro" id="IPR003959">
    <property type="entry name" value="ATPase_AAA_core"/>
</dbReference>
<evidence type="ECO:0000256" key="3">
    <source>
        <dbReference type="ARBA" id="ARBA00023186"/>
    </source>
</evidence>
<dbReference type="GO" id="GO:0016887">
    <property type="term" value="F:ATP hydrolysis activity"/>
    <property type="evidence" value="ECO:0007669"/>
    <property type="project" value="InterPro"/>
</dbReference>
<dbReference type="PRINTS" id="PR00300">
    <property type="entry name" value="CLPPROTEASEA"/>
</dbReference>
<dbReference type="Pfam" id="PF07724">
    <property type="entry name" value="AAA_2"/>
    <property type="match status" value="1"/>
</dbReference>
<sequence length="283" mass="32271">DPKRPSGVFIFLGPSGVGKTLLAKVLAEFLFGSEDALVQVDMSEYMEKHSISKFIGSPPGYVGYEEGGQLTEMIRRRPYSIILMDEIEKAHPDILNVLLQIFEDGHLTDAQGRRVDFKNTVVIMTSNIGQRYIQKATPIGFKKSSKGKVMYQEIKEKVLDEMKKTFRPEFLNRVDETVMFNELTSDDIRKIIDLEMKKVEQQLSFHNITLKLSKSSKDLLIEKGYDPTLGARPLKRAIQKIIEIPISDKIISGEVKSGDKIFTERKGKKIIFKKKKQRSKIKS</sequence>